<dbReference type="InterPro" id="IPR049636">
    <property type="entry name" value="HNF4-like_DBD"/>
</dbReference>
<dbReference type="AlphaFoldDB" id="A0AAE9EWQ8"/>
<reference evidence="13 14" key="1">
    <citation type="submission" date="2022-04" db="EMBL/GenBank/DDBJ databases">
        <title>Chromosome-level reference genomes for two strains of Caenorhabditis briggsae: an improved platform for comparative genomics.</title>
        <authorList>
            <person name="Stevens L."/>
            <person name="Andersen E."/>
        </authorList>
    </citation>
    <scope>NUCLEOTIDE SEQUENCE [LARGE SCALE GENOMIC DNA]</scope>
    <source>
        <strain evidence="13">VX34</strain>
        <tissue evidence="13">Whole-organism</tissue>
    </source>
</reference>
<keyword evidence="9" id="KW-0675">Receptor</keyword>
<dbReference type="GO" id="GO:0000978">
    <property type="term" value="F:RNA polymerase II cis-regulatory region sequence-specific DNA binding"/>
    <property type="evidence" value="ECO:0007669"/>
    <property type="project" value="InterPro"/>
</dbReference>
<dbReference type="PROSITE" id="PS51843">
    <property type="entry name" value="NR_LBD"/>
    <property type="match status" value="3"/>
</dbReference>
<feature type="domain" description="Nuclear receptor" evidence="11">
    <location>
        <begin position="394"/>
        <end position="469"/>
    </location>
</feature>
<keyword evidence="4" id="KW-0863">Zinc-finger</keyword>
<organism evidence="13 14">
    <name type="scientific">Caenorhabditis briggsae</name>
    <dbReference type="NCBI Taxonomy" id="6238"/>
    <lineage>
        <taxon>Eukaryota</taxon>
        <taxon>Metazoa</taxon>
        <taxon>Ecdysozoa</taxon>
        <taxon>Nematoda</taxon>
        <taxon>Chromadorea</taxon>
        <taxon>Rhabditida</taxon>
        <taxon>Rhabditina</taxon>
        <taxon>Rhabditomorpha</taxon>
        <taxon>Rhabditoidea</taxon>
        <taxon>Rhabditidae</taxon>
        <taxon>Peloderinae</taxon>
        <taxon>Caenorhabditis</taxon>
    </lineage>
</organism>
<comment type="similarity">
    <text evidence="2">Belongs to the nuclear hormone receptor family.</text>
</comment>
<dbReference type="PROSITE" id="PS00031">
    <property type="entry name" value="NUCLEAR_REC_DBD_1"/>
    <property type="match status" value="2"/>
</dbReference>
<evidence type="ECO:0000256" key="7">
    <source>
        <dbReference type="ARBA" id="ARBA00023125"/>
    </source>
</evidence>
<dbReference type="Pfam" id="PF00104">
    <property type="entry name" value="Hormone_recep"/>
    <property type="match status" value="3"/>
</dbReference>
<dbReference type="SMART" id="SM00399">
    <property type="entry name" value="ZnF_C4"/>
    <property type="match status" value="3"/>
</dbReference>
<dbReference type="PANTHER" id="PTHR45680:SF28">
    <property type="entry name" value="NUCLEAR HORMONE RECEPTOR FAMILY-RELATED"/>
    <property type="match status" value="1"/>
</dbReference>
<dbReference type="Gene3D" id="3.30.50.10">
    <property type="entry name" value="Erythroid Transcription Factor GATA-1, subunit A"/>
    <property type="match status" value="3"/>
</dbReference>
<evidence type="ECO:0000313" key="14">
    <source>
        <dbReference type="Proteomes" id="UP000829354"/>
    </source>
</evidence>
<evidence type="ECO:0000256" key="6">
    <source>
        <dbReference type="ARBA" id="ARBA00023015"/>
    </source>
</evidence>
<feature type="domain" description="NR LBD" evidence="12">
    <location>
        <begin position="938"/>
        <end position="1188"/>
    </location>
</feature>
<protein>
    <recommendedName>
        <fullName evidence="15">Nuclear Hormone Receptor family</fullName>
    </recommendedName>
</protein>
<dbReference type="PANTHER" id="PTHR45680">
    <property type="entry name" value="NUCLEAR HORMONE RECEPTOR FAMILY"/>
    <property type="match status" value="1"/>
</dbReference>
<evidence type="ECO:0000256" key="4">
    <source>
        <dbReference type="ARBA" id="ARBA00022771"/>
    </source>
</evidence>
<keyword evidence="8" id="KW-0804">Transcription</keyword>
<keyword evidence="6" id="KW-0805">Transcription regulation</keyword>
<evidence type="ECO:0000256" key="9">
    <source>
        <dbReference type="ARBA" id="ARBA00023170"/>
    </source>
</evidence>
<evidence type="ECO:0000259" key="11">
    <source>
        <dbReference type="PROSITE" id="PS51030"/>
    </source>
</evidence>
<keyword evidence="3" id="KW-0479">Metal-binding</keyword>
<dbReference type="SMART" id="SM00430">
    <property type="entry name" value="HOLI"/>
    <property type="match status" value="3"/>
</dbReference>
<dbReference type="EMBL" id="CP092624">
    <property type="protein sequence ID" value="UMM33191.1"/>
    <property type="molecule type" value="Genomic_DNA"/>
</dbReference>
<comment type="subcellular location">
    <subcellularLocation>
        <location evidence="1">Nucleus</location>
    </subcellularLocation>
</comment>
<dbReference type="GO" id="GO:0008270">
    <property type="term" value="F:zinc ion binding"/>
    <property type="evidence" value="ECO:0007669"/>
    <property type="project" value="UniProtKB-KW"/>
</dbReference>
<gene>
    <name evidence="13" type="ORF">L5515_006758</name>
</gene>
<dbReference type="InterPro" id="IPR001628">
    <property type="entry name" value="Znf_hrmn_rcpt"/>
</dbReference>
<dbReference type="GO" id="GO:0003700">
    <property type="term" value="F:DNA-binding transcription factor activity"/>
    <property type="evidence" value="ECO:0007669"/>
    <property type="project" value="InterPro"/>
</dbReference>
<evidence type="ECO:0000313" key="13">
    <source>
        <dbReference type="EMBL" id="UMM33191.1"/>
    </source>
</evidence>
<dbReference type="Gene3D" id="1.10.565.10">
    <property type="entry name" value="Retinoid X Receptor"/>
    <property type="match status" value="3"/>
</dbReference>
<dbReference type="SUPFAM" id="SSF48508">
    <property type="entry name" value="Nuclear receptor ligand-binding domain"/>
    <property type="match status" value="3"/>
</dbReference>
<dbReference type="InterPro" id="IPR000536">
    <property type="entry name" value="Nucl_hrmn_rcpt_lig-bd"/>
</dbReference>
<dbReference type="PROSITE" id="PS51257">
    <property type="entry name" value="PROKAR_LIPOPROTEIN"/>
    <property type="match status" value="1"/>
</dbReference>
<dbReference type="InterPro" id="IPR013088">
    <property type="entry name" value="Znf_NHR/GATA"/>
</dbReference>
<proteinExistence type="inferred from homology"/>
<feature type="domain" description="NR LBD" evidence="12">
    <location>
        <begin position="141"/>
        <end position="413"/>
    </location>
</feature>
<dbReference type="PROSITE" id="PS51030">
    <property type="entry name" value="NUCLEAR_REC_DBD_2"/>
    <property type="match status" value="3"/>
</dbReference>
<dbReference type="PRINTS" id="PR00047">
    <property type="entry name" value="STROIDFINGER"/>
</dbReference>
<feature type="domain" description="Nuclear receptor" evidence="11">
    <location>
        <begin position="7"/>
        <end position="80"/>
    </location>
</feature>
<evidence type="ECO:0000259" key="12">
    <source>
        <dbReference type="PROSITE" id="PS51843"/>
    </source>
</evidence>
<feature type="domain" description="Nuclear receptor" evidence="11">
    <location>
        <begin position="788"/>
        <end position="863"/>
    </location>
</feature>
<evidence type="ECO:0000256" key="1">
    <source>
        <dbReference type="ARBA" id="ARBA00004123"/>
    </source>
</evidence>
<dbReference type="InterPro" id="IPR051152">
    <property type="entry name" value="C.elegans_Orphan_NR"/>
</dbReference>
<keyword evidence="5" id="KW-0862">Zinc</keyword>
<keyword evidence="10" id="KW-0539">Nucleus</keyword>
<dbReference type="Pfam" id="PF00105">
    <property type="entry name" value="zf-C4"/>
    <property type="match status" value="3"/>
</dbReference>
<evidence type="ECO:0000256" key="5">
    <source>
        <dbReference type="ARBA" id="ARBA00022833"/>
    </source>
</evidence>
<evidence type="ECO:0000256" key="10">
    <source>
        <dbReference type="ARBA" id="ARBA00023242"/>
    </source>
</evidence>
<evidence type="ECO:0008006" key="15">
    <source>
        <dbReference type="Google" id="ProtNLM"/>
    </source>
</evidence>
<evidence type="ECO:0000256" key="2">
    <source>
        <dbReference type="ARBA" id="ARBA00005993"/>
    </source>
</evidence>
<keyword evidence="14" id="KW-1185">Reference proteome</keyword>
<feature type="domain" description="NR LBD" evidence="12">
    <location>
        <begin position="544"/>
        <end position="794"/>
    </location>
</feature>
<dbReference type="Proteomes" id="UP000829354">
    <property type="component" value="Chromosome V"/>
</dbReference>
<evidence type="ECO:0000256" key="8">
    <source>
        <dbReference type="ARBA" id="ARBA00023163"/>
    </source>
</evidence>
<accession>A0AAE9EWQ8</accession>
<dbReference type="CDD" id="cd06960">
    <property type="entry name" value="NR_DBD_HNF4A"/>
    <property type="match status" value="2"/>
</dbReference>
<sequence length="1188" mass="138370">MEIGRRVSICKVCGQLANGNHFGVISCRACAAFFRRANVESDTFCALGNCQIHKNGKFYCKKCRLRKCLEVGMDVRKFQHDRDLISTSTSSSTDSEPSGSPVTKIIRERRSQGIPVSLASFLGRPAFILSCEPERACRVKTVIDVTFLVNQAMDVLRNGDSRRYFGRDSLENMSLKFRELKKAKPNLKVLKVLGLKETMHFWEQGFLSTAAWLTHFEEFQQLPLNIKMQILKIAWILWGRLDKLARTADERRRNNFGQSAYMIGEDVFLDLKEFEVDISWCTNYSKDQLVYYLDCHHDEYFNKIVDLLIDLNPTDIELNYMLIELCLHYAGKKHQGEVLKFTDKLMEGISNNLHHYYQQERISNYSTRLAKMMKIDNLIRQNLYERMPAPLFLSGPYKICGLQTTGRHFGVMSCRSCAAFFRRAAGSEKRKIECPIGNCEIFGGGKFQCKRCRLKKCYEAGMDVKKFQNNRDLISCSSNFSKRQNFIASSPQSLSNFLGRPSFILCCEPDKATFSNTVIDVTYLVNKTNWIFHQPPSINCRPYQYQNSLEKLAFSLDELRTKHPDQKIMQLRRMGKEESMYILEQSFLRAVEWFSNFSEFQELEDYIKLEIIKTAWFGWIRLEKLSETADYQRKQIFPEDVHMLGNDTCLEYGNFEIDLSWCTDYSMEQLMFYIPPQEEQNCRQCVQDLIDLSLTNIEVNFMLVQVSLSQAGKRCQGKVLEACEKLMQTQADYLHDYYVNKIKQHNYSGRLTKMLKVIRQLEEDIRNRTELNKLARVFNKMPAPLFLSGPCEICGQQTTGRHFGVMSCRACAAFFRRAAGWVRQRTECPKGNCPIYADGKFQCKKCRLQRCLDVGMDASKFQSNRDLISCSNKFIKRVALFIGPSQSLSTFLGRPMFILCCEPDRASHIKTFIDVQHLVDIANKMFHQEPTMNGRPYQYHNSLEKLSITLDDMRLKQPDKRITRMTKIGKDESIFVWEQAFLRAVEWFANFPEFNELEDFIKLEIMKASWICWTRLEKLTETAEYQRRRIFSNTVYMLGNDTCLDFENYEIDLTWCTNYTLEQLEFYMSPAVEQNCQGCVQDLVNLAPTSIEVNYMLLQVSLYHAGKKCQGKVLEACEKLMQTQADHLHDYYVNKMKQPNYSARLAKMMKINKGIETDMRDRAERNQLARTFNVLKIEFSHPDMFEAS</sequence>
<name>A0AAE9EWQ8_CAEBR</name>
<dbReference type="SUPFAM" id="SSF57716">
    <property type="entry name" value="Glucocorticoid receptor-like (DNA-binding domain)"/>
    <property type="match status" value="3"/>
</dbReference>
<dbReference type="InterPro" id="IPR035500">
    <property type="entry name" value="NHR-like_dom_sf"/>
</dbReference>
<keyword evidence="7" id="KW-0238">DNA-binding</keyword>
<dbReference type="GO" id="GO:0005634">
    <property type="term" value="C:nucleus"/>
    <property type="evidence" value="ECO:0007669"/>
    <property type="project" value="UniProtKB-SubCell"/>
</dbReference>
<evidence type="ECO:0000256" key="3">
    <source>
        <dbReference type="ARBA" id="ARBA00022723"/>
    </source>
</evidence>